<evidence type="ECO:0000256" key="2">
    <source>
        <dbReference type="ARBA" id="ARBA00010120"/>
    </source>
</evidence>
<organism evidence="12 13">
    <name type="scientific">Apatococcus lobatus</name>
    <dbReference type="NCBI Taxonomy" id="904363"/>
    <lineage>
        <taxon>Eukaryota</taxon>
        <taxon>Viridiplantae</taxon>
        <taxon>Chlorophyta</taxon>
        <taxon>core chlorophytes</taxon>
        <taxon>Trebouxiophyceae</taxon>
        <taxon>Chlorellales</taxon>
        <taxon>Chlorellaceae</taxon>
        <taxon>Apatococcus</taxon>
    </lineage>
</organism>
<feature type="transmembrane region" description="Helical" evidence="11">
    <location>
        <begin position="263"/>
        <end position="284"/>
    </location>
</feature>
<dbReference type="GO" id="GO:0046923">
    <property type="term" value="F:ER retention sequence binding"/>
    <property type="evidence" value="ECO:0007669"/>
    <property type="project" value="InterPro"/>
</dbReference>
<keyword evidence="6" id="KW-0931">ER-Golgi transport</keyword>
<keyword evidence="4 11" id="KW-0812">Transmembrane</keyword>
<reference evidence="12 13" key="1">
    <citation type="journal article" date="2024" name="Nat. Commun.">
        <title>Phylogenomics reveals the evolutionary origins of lichenization in chlorophyte algae.</title>
        <authorList>
            <person name="Puginier C."/>
            <person name="Libourel C."/>
            <person name="Otte J."/>
            <person name="Skaloud P."/>
            <person name="Haon M."/>
            <person name="Grisel S."/>
            <person name="Petersen M."/>
            <person name="Berrin J.G."/>
            <person name="Delaux P.M."/>
            <person name="Dal Grande F."/>
            <person name="Keller J."/>
        </authorList>
    </citation>
    <scope>NUCLEOTIDE SEQUENCE [LARGE SCALE GENOMIC DNA]</scope>
    <source>
        <strain evidence="12 13">SAG 2145</strain>
    </source>
</reference>
<dbReference type="GO" id="GO:0005789">
    <property type="term" value="C:endoplasmic reticulum membrane"/>
    <property type="evidence" value="ECO:0007669"/>
    <property type="project" value="UniProtKB-SubCell"/>
</dbReference>
<keyword evidence="9 11" id="KW-0472">Membrane</keyword>
<keyword evidence="8 11" id="KW-1133">Transmembrane helix</keyword>
<evidence type="ECO:0000256" key="6">
    <source>
        <dbReference type="ARBA" id="ARBA00022892"/>
    </source>
</evidence>
<dbReference type="Pfam" id="PF00810">
    <property type="entry name" value="ER_lumen_recept"/>
    <property type="match status" value="1"/>
</dbReference>
<evidence type="ECO:0008006" key="14">
    <source>
        <dbReference type="Google" id="ProtNLM"/>
    </source>
</evidence>
<keyword evidence="10" id="KW-0675">Receptor</keyword>
<dbReference type="EMBL" id="JALJOS010000012">
    <property type="protein sequence ID" value="KAK9832433.1"/>
    <property type="molecule type" value="Genomic_DNA"/>
</dbReference>
<feature type="transmembrane region" description="Helical" evidence="11">
    <location>
        <begin position="189"/>
        <end position="210"/>
    </location>
</feature>
<evidence type="ECO:0000256" key="9">
    <source>
        <dbReference type="ARBA" id="ARBA00023136"/>
    </source>
</evidence>
<evidence type="ECO:0000256" key="7">
    <source>
        <dbReference type="ARBA" id="ARBA00022927"/>
    </source>
</evidence>
<evidence type="ECO:0000256" key="4">
    <source>
        <dbReference type="ARBA" id="ARBA00022692"/>
    </source>
</evidence>
<feature type="transmembrane region" description="Helical" evidence="11">
    <location>
        <begin position="53"/>
        <end position="71"/>
    </location>
</feature>
<evidence type="ECO:0000313" key="13">
    <source>
        <dbReference type="Proteomes" id="UP001438707"/>
    </source>
</evidence>
<evidence type="ECO:0000256" key="8">
    <source>
        <dbReference type="ARBA" id="ARBA00022989"/>
    </source>
</evidence>
<keyword evidence="3" id="KW-0813">Transport</keyword>
<protein>
    <recommendedName>
        <fullName evidence="14">ER lumen protein retaining receptor</fullName>
    </recommendedName>
</protein>
<keyword evidence="7" id="KW-0653">Protein transport</keyword>
<keyword evidence="5" id="KW-0256">Endoplasmic reticulum</keyword>
<dbReference type="PRINTS" id="PR00660">
    <property type="entry name" value="ERLUMENR"/>
</dbReference>
<name>A0AAW1RFM3_9CHLO</name>
<evidence type="ECO:0000256" key="3">
    <source>
        <dbReference type="ARBA" id="ARBA00022448"/>
    </source>
</evidence>
<dbReference type="GO" id="GO:0006621">
    <property type="term" value="P:protein retention in ER lumen"/>
    <property type="evidence" value="ECO:0007669"/>
    <property type="project" value="InterPro"/>
</dbReference>
<dbReference type="GO" id="GO:0016192">
    <property type="term" value="P:vesicle-mediated transport"/>
    <property type="evidence" value="ECO:0007669"/>
    <property type="project" value="UniProtKB-KW"/>
</dbReference>
<dbReference type="AlphaFoldDB" id="A0AAW1RFM3"/>
<proteinExistence type="inferred from homology"/>
<comment type="similarity">
    <text evidence="2">Belongs to the ERD2 family.</text>
</comment>
<sequence length="301" mass="33744">MYSNQQSNLFTAPARGGSDFLQGSSDAKLGNKVRDPLLAASRWLKRRSDKEKTALGCAAGVAALFLLWLVIENHDNLFIMGEAVHFIGIGVLLWKLLQKKNCGGLSLRSQELTAMFLAVRLFCSFMMEYDVHTILDGLTLLATIWVIYIVRFQLYETYQPEQDSIHDVYVVVPCLVAAVLAHPGTNHKFFLRVMWAFCVYVEAVSVLPQLRMMQNAKVVEKFTAHYVFALGLSRFISCAHWILQIIDGDSFLLQAIGSGLWPTMVLLSELVQTFILADFCFYYLKSYAEGTGVIHLAAGIV</sequence>
<feature type="transmembrane region" description="Helical" evidence="11">
    <location>
        <begin position="222"/>
        <end position="243"/>
    </location>
</feature>
<accession>A0AAW1RFM3</accession>
<feature type="transmembrane region" description="Helical" evidence="11">
    <location>
        <begin position="133"/>
        <end position="152"/>
    </location>
</feature>
<comment type="subcellular location">
    <subcellularLocation>
        <location evidence="1">Endoplasmic reticulum membrane</location>
        <topology evidence="1">Multi-pass membrane protein</topology>
    </subcellularLocation>
</comment>
<evidence type="ECO:0000256" key="5">
    <source>
        <dbReference type="ARBA" id="ARBA00022824"/>
    </source>
</evidence>
<dbReference type="GO" id="GO:0015031">
    <property type="term" value="P:protein transport"/>
    <property type="evidence" value="ECO:0007669"/>
    <property type="project" value="UniProtKB-KW"/>
</dbReference>
<dbReference type="PANTHER" id="PTHR10585">
    <property type="entry name" value="ER LUMEN PROTEIN RETAINING RECEPTOR"/>
    <property type="match status" value="1"/>
</dbReference>
<feature type="transmembrane region" description="Helical" evidence="11">
    <location>
        <begin position="164"/>
        <end position="183"/>
    </location>
</feature>
<evidence type="ECO:0000256" key="11">
    <source>
        <dbReference type="SAM" id="Phobius"/>
    </source>
</evidence>
<evidence type="ECO:0000256" key="10">
    <source>
        <dbReference type="ARBA" id="ARBA00023170"/>
    </source>
</evidence>
<dbReference type="Proteomes" id="UP001438707">
    <property type="component" value="Unassembled WGS sequence"/>
</dbReference>
<keyword evidence="13" id="KW-1185">Reference proteome</keyword>
<evidence type="ECO:0000256" key="1">
    <source>
        <dbReference type="ARBA" id="ARBA00004477"/>
    </source>
</evidence>
<dbReference type="InterPro" id="IPR000133">
    <property type="entry name" value="ER_ret_rcpt"/>
</dbReference>
<evidence type="ECO:0000313" key="12">
    <source>
        <dbReference type="EMBL" id="KAK9832433.1"/>
    </source>
</evidence>
<gene>
    <name evidence="12" type="ORF">WJX74_010172</name>
</gene>
<comment type="caution">
    <text evidence="12">The sequence shown here is derived from an EMBL/GenBank/DDBJ whole genome shotgun (WGS) entry which is preliminary data.</text>
</comment>